<name>A0A4U1JBY7_9BACT</name>
<feature type="compositionally biased region" description="Basic and acidic residues" evidence="1">
    <location>
        <begin position="718"/>
        <end position="728"/>
    </location>
</feature>
<feature type="transmembrane region" description="Helical" evidence="2">
    <location>
        <begin position="667"/>
        <end position="686"/>
    </location>
</feature>
<evidence type="ECO:0000313" key="5">
    <source>
        <dbReference type="Proteomes" id="UP000309215"/>
    </source>
</evidence>
<feature type="transmembrane region" description="Helical" evidence="2">
    <location>
        <begin position="558"/>
        <end position="578"/>
    </location>
</feature>
<keyword evidence="5" id="KW-1185">Reference proteome</keyword>
<feature type="transmembrane region" description="Helical" evidence="2">
    <location>
        <begin position="533"/>
        <end position="551"/>
    </location>
</feature>
<evidence type="ECO:0000256" key="3">
    <source>
        <dbReference type="SAM" id="SignalP"/>
    </source>
</evidence>
<evidence type="ECO:0000256" key="2">
    <source>
        <dbReference type="SAM" id="Phobius"/>
    </source>
</evidence>
<dbReference type="RefSeq" id="WP_136930254.1">
    <property type="nucleotide sequence ID" value="NZ_SSMQ01000017.1"/>
</dbReference>
<dbReference type="Proteomes" id="UP000309215">
    <property type="component" value="Unassembled WGS sequence"/>
</dbReference>
<organism evidence="4 5">
    <name type="scientific">Polyangium fumosum</name>
    <dbReference type="NCBI Taxonomy" id="889272"/>
    <lineage>
        <taxon>Bacteria</taxon>
        <taxon>Pseudomonadati</taxon>
        <taxon>Myxococcota</taxon>
        <taxon>Polyangia</taxon>
        <taxon>Polyangiales</taxon>
        <taxon>Polyangiaceae</taxon>
        <taxon>Polyangium</taxon>
    </lineage>
</organism>
<evidence type="ECO:0000256" key="1">
    <source>
        <dbReference type="SAM" id="MobiDB-lite"/>
    </source>
</evidence>
<keyword evidence="3" id="KW-0732">Signal</keyword>
<keyword evidence="2" id="KW-1133">Transmembrane helix</keyword>
<dbReference type="EMBL" id="SSMQ01000017">
    <property type="protein sequence ID" value="TKD07338.1"/>
    <property type="molecule type" value="Genomic_DNA"/>
</dbReference>
<accession>A0A4U1JBY7</accession>
<feature type="region of interest" description="Disordered" evidence="1">
    <location>
        <begin position="705"/>
        <end position="728"/>
    </location>
</feature>
<protein>
    <submittedName>
        <fullName evidence="4">Uncharacterized protein</fullName>
    </submittedName>
</protein>
<keyword evidence="2" id="KW-0472">Membrane</keyword>
<sequence length="728" mass="76667">MKRRSLGLLSAALILVPGAALAADPPAAPAPVQPAPTPPPGGWAGELDALSKWIADRGKGPSCAARCYTLERLTLSGRVGEGPLEFELVGRVLADGAVDVPLFGPPKEVRLEGVTENDKEAAIGFEGDKYFLHTSARRFVLKGKMTLGTDLTLQIPGPLNTLEADLASGAVVEGSRLSGIVGTTIHLNRQDKAAEAGPTVFQLSRAVRVGREISFEYRLVMRSGTDLGVVRLPLSLGEKVLDVTGATGFRVEGNELVLPTSGRTAEMTITGTLAKLGAMAPDARSGYEWWLLESDPEHRVAVTGDARQVDSAESPIPRSQPTSRLFLVQKGQKMEAAVTPLAAVDALAAVVQSHQRTVVLTARGDVVSQDYVTYENNGVDYLAYAPSGRPIFLSTSGKAERIMRQGADSEEILVPLRTGSQTVQVQSLSQTGLKPLFGTVTVPMPSYALTASRTDLTVGLPAGVFPLALLGGDRPKWAVEGSDLLVSGIGFAAGWAAVRPGPGTSPSRLRTMRILGGIVLASLWFLWQPGFVLSLIALGLWGLIWLVGVFAKGAARAAATIVLVGGLGLVGLIGLAAMSARSPMKSSDISYEPPPQRAAAPASTLGGKLEDDRLGNGWMGKGGGVLEGVTPVPLPLPGYRHSMSASRELVTKDRPFRPTLVYVTDTAVAPIAVLWLVGLVIVVSAHRGRIKDGYRRLRERLDHAAAAAPAEATAKAVEAPKDKEGEEE</sequence>
<dbReference type="AlphaFoldDB" id="A0A4U1JBY7"/>
<feature type="compositionally biased region" description="Low complexity" evidence="1">
    <location>
        <begin position="705"/>
        <end position="717"/>
    </location>
</feature>
<reference evidence="4 5" key="1">
    <citation type="submission" date="2019-04" db="EMBL/GenBank/DDBJ databases">
        <authorList>
            <person name="Li Y."/>
            <person name="Wang J."/>
        </authorList>
    </citation>
    <scope>NUCLEOTIDE SEQUENCE [LARGE SCALE GENOMIC DNA]</scope>
    <source>
        <strain evidence="4 5">DSM 14668</strain>
    </source>
</reference>
<gene>
    <name evidence="4" type="ORF">E8A74_17975</name>
</gene>
<proteinExistence type="predicted"/>
<feature type="chain" id="PRO_5020508053" evidence="3">
    <location>
        <begin position="23"/>
        <end position="728"/>
    </location>
</feature>
<evidence type="ECO:0000313" key="4">
    <source>
        <dbReference type="EMBL" id="TKD07338.1"/>
    </source>
</evidence>
<feature type="signal peptide" evidence="3">
    <location>
        <begin position="1"/>
        <end position="22"/>
    </location>
</feature>
<dbReference type="OrthoDB" id="5481576at2"/>
<comment type="caution">
    <text evidence="4">The sequence shown here is derived from an EMBL/GenBank/DDBJ whole genome shotgun (WGS) entry which is preliminary data.</text>
</comment>
<keyword evidence="2" id="KW-0812">Transmembrane</keyword>